<dbReference type="AlphaFoldDB" id="A0A9P5MZJ3"/>
<comment type="caution">
    <text evidence="3">The sequence shown here is derived from an EMBL/GenBank/DDBJ whole genome shotgun (WGS) entry which is preliminary data.</text>
</comment>
<dbReference type="EMBL" id="WHVB01000005">
    <property type="protein sequence ID" value="KAF8482606.1"/>
    <property type="molecule type" value="Genomic_DNA"/>
</dbReference>
<evidence type="ECO:0000313" key="4">
    <source>
        <dbReference type="Proteomes" id="UP000759537"/>
    </source>
</evidence>
<organism evidence="3 4">
    <name type="scientific">Russula ochroleuca</name>
    <dbReference type="NCBI Taxonomy" id="152965"/>
    <lineage>
        <taxon>Eukaryota</taxon>
        <taxon>Fungi</taxon>
        <taxon>Dikarya</taxon>
        <taxon>Basidiomycota</taxon>
        <taxon>Agaricomycotina</taxon>
        <taxon>Agaricomycetes</taxon>
        <taxon>Russulales</taxon>
        <taxon>Russulaceae</taxon>
        <taxon>Russula</taxon>
    </lineage>
</organism>
<sequence>MLSTLPTVDVVVKPGGTVGAWSSPVSELDLEKKLAVQLVHLASQFQASDYACAKFGAGGSSLIYIPLSINLPDHFQLLKERQASYASTEAWWLCEPEFQRTDSDTTPHELVPKPHSSHSVLFSQASPNLQHELRFAIDTPLIPSAWLSREFPLPKTSDTHPISVSAIIPEELLSSISLHISLADSSSPTIFNIHPAFSLHRLASLPDPMLTPPSVVPTPSMRSVNNALLPRAAAPSITHLQIWSRVSMKNSAVPRLPPLAIGNIDLIGEIFSTSHFEFDVDRPSGAGLQSRHERTCSVPFTPTQGAFPDSTHVKYLQNKRSYPISPLPSLQGIARRPKLGHSGSSLMSHRTYANDSSQHPCPALGNLYLSSCPGKKVRLTGPVRGRGAICRDLKQDLRRVKALGVGCIVCCLDDEELELLGASWPDYSRAARELGLDILRIPIPEGLAPASLSLFDAHLTRLISVYTLAGINVLAHCRGGVGRAGLVACCWMLKLGLCGWASASDHTEPTDEGRVRRDTLEQVERAIGIVRRRRSLKAIETYEQVKFLVGYVDYLRGNR</sequence>
<feature type="domain" description="Tyrosine specific protein phosphatases" evidence="2">
    <location>
        <begin position="457"/>
        <end position="534"/>
    </location>
</feature>
<protein>
    <submittedName>
        <fullName evidence="3">Phosphatases II</fullName>
    </submittedName>
</protein>
<accession>A0A9P5MZJ3</accession>
<dbReference type="InterPro" id="IPR029021">
    <property type="entry name" value="Prot-tyrosine_phosphatase-like"/>
</dbReference>
<dbReference type="Proteomes" id="UP000759537">
    <property type="component" value="Unassembled WGS sequence"/>
</dbReference>
<dbReference type="InterPro" id="IPR000387">
    <property type="entry name" value="Tyr_Pase_dom"/>
</dbReference>
<reference evidence="3" key="2">
    <citation type="journal article" date="2020" name="Nat. Commun.">
        <title>Large-scale genome sequencing of mycorrhizal fungi provides insights into the early evolution of symbiotic traits.</title>
        <authorList>
            <person name="Miyauchi S."/>
            <person name="Kiss E."/>
            <person name="Kuo A."/>
            <person name="Drula E."/>
            <person name="Kohler A."/>
            <person name="Sanchez-Garcia M."/>
            <person name="Morin E."/>
            <person name="Andreopoulos B."/>
            <person name="Barry K.W."/>
            <person name="Bonito G."/>
            <person name="Buee M."/>
            <person name="Carver A."/>
            <person name="Chen C."/>
            <person name="Cichocki N."/>
            <person name="Clum A."/>
            <person name="Culley D."/>
            <person name="Crous P.W."/>
            <person name="Fauchery L."/>
            <person name="Girlanda M."/>
            <person name="Hayes R.D."/>
            <person name="Keri Z."/>
            <person name="LaButti K."/>
            <person name="Lipzen A."/>
            <person name="Lombard V."/>
            <person name="Magnuson J."/>
            <person name="Maillard F."/>
            <person name="Murat C."/>
            <person name="Nolan M."/>
            <person name="Ohm R.A."/>
            <person name="Pangilinan J."/>
            <person name="Pereira M.F."/>
            <person name="Perotto S."/>
            <person name="Peter M."/>
            <person name="Pfister S."/>
            <person name="Riley R."/>
            <person name="Sitrit Y."/>
            <person name="Stielow J.B."/>
            <person name="Szollosi G."/>
            <person name="Zifcakova L."/>
            <person name="Stursova M."/>
            <person name="Spatafora J.W."/>
            <person name="Tedersoo L."/>
            <person name="Vaario L.M."/>
            <person name="Yamada A."/>
            <person name="Yan M."/>
            <person name="Wang P."/>
            <person name="Xu J."/>
            <person name="Bruns T."/>
            <person name="Baldrian P."/>
            <person name="Vilgalys R."/>
            <person name="Dunand C."/>
            <person name="Henrissat B."/>
            <person name="Grigoriev I.V."/>
            <person name="Hibbett D."/>
            <person name="Nagy L.G."/>
            <person name="Martin F.M."/>
        </authorList>
    </citation>
    <scope>NUCLEOTIDE SEQUENCE</scope>
    <source>
        <strain evidence="3">Prilba</strain>
    </source>
</reference>
<dbReference type="Pfam" id="PF22784">
    <property type="entry name" value="PTP-SAK"/>
    <property type="match status" value="1"/>
</dbReference>
<dbReference type="OrthoDB" id="266663at2759"/>
<dbReference type="InterPro" id="IPR057023">
    <property type="entry name" value="PTP-SAK"/>
</dbReference>
<dbReference type="SUPFAM" id="SSF52799">
    <property type="entry name" value="(Phosphotyrosine protein) phosphatases II"/>
    <property type="match status" value="1"/>
</dbReference>
<evidence type="ECO:0000259" key="2">
    <source>
        <dbReference type="PROSITE" id="PS50056"/>
    </source>
</evidence>
<name>A0A9P5MZJ3_9AGAM</name>
<evidence type="ECO:0000256" key="1">
    <source>
        <dbReference type="ARBA" id="ARBA00022801"/>
    </source>
</evidence>
<keyword evidence="1" id="KW-0378">Hydrolase</keyword>
<dbReference type="InterPro" id="IPR050561">
    <property type="entry name" value="PTP"/>
</dbReference>
<reference evidence="3" key="1">
    <citation type="submission" date="2019-10" db="EMBL/GenBank/DDBJ databases">
        <authorList>
            <consortium name="DOE Joint Genome Institute"/>
            <person name="Kuo A."/>
            <person name="Miyauchi S."/>
            <person name="Kiss E."/>
            <person name="Drula E."/>
            <person name="Kohler A."/>
            <person name="Sanchez-Garcia M."/>
            <person name="Andreopoulos B."/>
            <person name="Barry K.W."/>
            <person name="Bonito G."/>
            <person name="Buee M."/>
            <person name="Carver A."/>
            <person name="Chen C."/>
            <person name="Cichocki N."/>
            <person name="Clum A."/>
            <person name="Culley D."/>
            <person name="Crous P.W."/>
            <person name="Fauchery L."/>
            <person name="Girlanda M."/>
            <person name="Hayes R."/>
            <person name="Keri Z."/>
            <person name="LaButti K."/>
            <person name="Lipzen A."/>
            <person name="Lombard V."/>
            <person name="Magnuson J."/>
            <person name="Maillard F."/>
            <person name="Morin E."/>
            <person name="Murat C."/>
            <person name="Nolan M."/>
            <person name="Ohm R."/>
            <person name="Pangilinan J."/>
            <person name="Pereira M."/>
            <person name="Perotto S."/>
            <person name="Peter M."/>
            <person name="Riley R."/>
            <person name="Sitrit Y."/>
            <person name="Stielow B."/>
            <person name="Szollosi G."/>
            <person name="Zifcakova L."/>
            <person name="Stursova M."/>
            <person name="Spatafora J.W."/>
            <person name="Tedersoo L."/>
            <person name="Vaario L.-M."/>
            <person name="Yamada A."/>
            <person name="Yan M."/>
            <person name="Wang P."/>
            <person name="Xu J."/>
            <person name="Bruns T."/>
            <person name="Baldrian P."/>
            <person name="Vilgalys R."/>
            <person name="Henrissat B."/>
            <person name="Grigoriev I.V."/>
            <person name="Hibbett D."/>
            <person name="Nagy L.G."/>
            <person name="Martin F.M."/>
        </authorList>
    </citation>
    <scope>NUCLEOTIDE SEQUENCE</scope>
    <source>
        <strain evidence="3">Prilba</strain>
    </source>
</reference>
<evidence type="ECO:0000313" key="3">
    <source>
        <dbReference type="EMBL" id="KAF8482606.1"/>
    </source>
</evidence>
<dbReference type="GO" id="GO:0016791">
    <property type="term" value="F:phosphatase activity"/>
    <property type="evidence" value="ECO:0007669"/>
    <property type="project" value="UniProtKB-ARBA"/>
</dbReference>
<proteinExistence type="predicted"/>
<dbReference type="PROSITE" id="PS50056">
    <property type="entry name" value="TYR_PHOSPHATASE_2"/>
    <property type="match status" value="1"/>
</dbReference>
<dbReference type="PANTHER" id="PTHR23339">
    <property type="entry name" value="TYROSINE SPECIFIC PROTEIN PHOSPHATASE AND DUAL SPECIFICITY PROTEIN PHOSPHATASE"/>
    <property type="match status" value="1"/>
</dbReference>
<gene>
    <name evidence="3" type="ORF">DFH94DRAFT_372914</name>
</gene>
<keyword evidence="4" id="KW-1185">Reference proteome</keyword>
<dbReference type="Gene3D" id="3.90.190.10">
    <property type="entry name" value="Protein tyrosine phosphatase superfamily"/>
    <property type="match status" value="1"/>
</dbReference>